<evidence type="ECO:0000313" key="2">
    <source>
        <dbReference type="EnsemblMetazoa" id="HelroP184606"/>
    </source>
</evidence>
<dbReference type="KEGG" id="hro:HELRODRAFT_184606"/>
<dbReference type="OrthoDB" id="5977701at2759"/>
<accession>T1FLK6</accession>
<organism evidence="2 3">
    <name type="scientific">Helobdella robusta</name>
    <name type="common">Californian leech</name>
    <dbReference type="NCBI Taxonomy" id="6412"/>
    <lineage>
        <taxon>Eukaryota</taxon>
        <taxon>Metazoa</taxon>
        <taxon>Spiralia</taxon>
        <taxon>Lophotrochozoa</taxon>
        <taxon>Annelida</taxon>
        <taxon>Clitellata</taxon>
        <taxon>Hirudinea</taxon>
        <taxon>Rhynchobdellida</taxon>
        <taxon>Glossiphoniidae</taxon>
        <taxon>Helobdella</taxon>
    </lineage>
</organism>
<sequence length="105" mass="11938">MDDLKLFTSNYESMKQNVKVVGQFSNDIRMEFSIGTCATLQLKGRKKDLEVEISKMWVLKSRLLSVVVGAMRGVGMELKKNLEEIPGKPDVVETKNIYTLTKVLR</sequence>
<dbReference type="HOGENOM" id="CLU_2239441_0_0_1"/>
<evidence type="ECO:0000313" key="3">
    <source>
        <dbReference type="Proteomes" id="UP000015101"/>
    </source>
</evidence>
<reference evidence="3" key="1">
    <citation type="submission" date="2012-12" db="EMBL/GenBank/DDBJ databases">
        <authorList>
            <person name="Hellsten U."/>
            <person name="Grimwood J."/>
            <person name="Chapman J.A."/>
            <person name="Shapiro H."/>
            <person name="Aerts A."/>
            <person name="Otillar R.P."/>
            <person name="Terry A.Y."/>
            <person name="Boore J.L."/>
            <person name="Simakov O."/>
            <person name="Marletaz F."/>
            <person name="Cho S.-J."/>
            <person name="Edsinger-Gonzales E."/>
            <person name="Havlak P."/>
            <person name="Kuo D.-H."/>
            <person name="Larsson T."/>
            <person name="Lv J."/>
            <person name="Arendt D."/>
            <person name="Savage R."/>
            <person name="Osoegawa K."/>
            <person name="de Jong P."/>
            <person name="Lindberg D.R."/>
            <person name="Seaver E.C."/>
            <person name="Weisblat D.A."/>
            <person name="Putnam N.H."/>
            <person name="Grigoriev I.V."/>
            <person name="Rokhsar D.S."/>
        </authorList>
    </citation>
    <scope>NUCLEOTIDE SEQUENCE</scope>
</reference>
<dbReference type="EMBL" id="KB096033">
    <property type="protein sequence ID" value="ESO08711.1"/>
    <property type="molecule type" value="Genomic_DNA"/>
</dbReference>
<dbReference type="RefSeq" id="XP_009013191.1">
    <property type="nucleotide sequence ID" value="XM_009014943.1"/>
</dbReference>
<dbReference type="CTD" id="20209705"/>
<protein>
    <submittedName>
        <fullName evidence="1 2">Uncharacterized protein</fullName>
    </submittedName>
</protein>
<keyword evidence="3" id="KW-1185">Reference proteome</keyword>
<dbReference type="GeneID" id="20209705"/>
<dbReference type="EMBL" id="AMQM01010981">
    <property type="status" value="NOT_ANNOTATED_CDS"/>
    <property type="molecule type" value="Genomic_DNA"/>
</dbReference>
<proteinExistence type="predicted"/>
<dbReference type="Proteomes" id="UP000015101">
    <property type="component" value="Unassembled WGS sequence"/>
</dbReference>
<gene>
    <name evidence="2" type="primary">20209705</name>
    <name evidence="1" type="ORF">HELRODRAFT_184606</name>
</gene>
<name>T1FLK6_HELRO</name>
<dbReference type="AlphaFoldDB" id="T1FLK6"/>
<evidence type="ECO:0000313" key="1">
    <source>
        <dbReference type="EMBL" id="ESO08711.1"/>
    </source>
</evidence>
<reference evidence="2" key="3">
    <citation type="submission" date="2015-06" db="UniProtKB">
        <authorList>
            <consortium name="EnsemblMetazoa"/>
        </authorList>
    </citation>
    <scope>IDENTIFICATION</scope>
</reference>
<dbReference type="InParanoid" id="T1FLK6"/>
<dbReference type="EnsemblMetazoa" id="HelroT184606">
    <property type="protein sequence ID" value="HelroP184606"/>
    <property type="gene ID" value="HelroG184606"/>
</dbReference>
<reference evidence="1 3" key="2">
    <citation type="journal article" date="2013" name="Nature">
        <title>Insights into bilaterian evolution from three spiralian genomes.</title>
        <authorList>
            <person name="Simakov O."/>
            <person name="Marletaz F."/>
            <person name="Cho S.J."/>
            <person name="Edsinger-Gonzales E."/>
            <person name="Havlak P."/>
            <person name="Hellsten U."/>
            <person name="Kuo D.H."/>
            <person name="Larsson T."/>
            <person name="Lv J."/>
            <person name="Arendt D."/>
            <person name="Savage R."/>
            <person name="Osoegawa K."/>
            <person name="de Jong P."/>
            <person name="Grimwood J."/>
            <person name="Chapman J.A."/>
            <person name="Shapiro H."/>
            <person name="Aerts A."/>
            <person name="Otillar R.P."/>
            <person name="Terry A.Y."/>
            <person name="Boore J.L."/>
            <person name="Grigoriev I.V."/>
            <person name="Lindberg D.R."/>
            <person name="Seaver E.C."/>
            <person name="Weisblat D.A."/>
            <person name="Putnam N.H."/>
            <person name="Rokhsar D.S."/>
        </authorList>
    </citation>
    <scope>NUCLEOTIDE SEQUENCE</scope>
</reference>